<evidence type="ECO:0000313" key="9">
    <source>
        <dbReference type="Proteomes" id="UP001363622"/>
    </source>
</evidence>
<protein>
    <submittedName>
        <fullName evidence="8">Sucrose transporter</fullName>
    </submittedName>
</protein>
<dbReference type="SUPFAM" id="SSF103473">
    <property type="entry name" value="MFS general substrate transporter"/>
    <property type="match status" value="1"/>
</dbReference>
<evidence type="ECO:0000256" key="4">
    <source>
        <dbReference type="ARBA" id="ARBA00022989"/>
    </source>
</evidence>
<name>A0ABR1KZ30_9PEZI</name>
<evidence type="ECO:0000256" key="5">
    <source>
        <dbReference type="ARBA" id="ARBA00023136"/>
    </source>
</evidence>
<organism evidence="8 9">
    <name type="scientific">Phyllosticta citriasiana</name>
    <dbReference type="NCBI Taxonomy" id="595635"/>
    <lineage>
        <taxon>Eukaryota</taxon>
        <taxon>Fungi</taxon>
        <taxon>Dikarya</taxon>
        <taxon>Ascomycota</taxon>
        <taxon>Pezizomycotina</taxon>
        <taxon>Dothideomycetes</taxon>
        <taxon>Dothideomycetes incertae sedis</taxon>
        <taxon>Botryosphaeriales</taxon>
        <taxon>Phyllostictaceae</taxon>
        <taxon>Phyllosticta</taxon>
    </lineage>
</organism>
<feature type="region of interest" description="Disordered" evidence="6">
    <location>
        <begin position="1"/>
        <end position="23"/>
    </location>
</feature>
<feature type="transmembrane region" description="Helical" evidence="7">
    <location>
        <begin position="342"/>
        <end position="362"/>
    </location>
</feature>
<dbReference type="Pfam" id="PF13347">
    <property type="entry name" value="MFS_2"/>
    <property type="match status" value="1"/>
</dbReference>
<accession>A0ABR1KZ30</accession>
<evidence type="ECO:0000256" key="3">
    <source>
        <dbReference type="ARBA" id="ARBA00022692"/>
    </source>
</evidence>
<gene>
    <name evidence="8" type="ORF">IWZ03DRAFT_301746</name>
</gene>
<feature type="transmembrane region" description="Helical" evidence="7">
    <location>
        <begin position="542"/>
        <end position="561"/>
    </location>
</feature>
<comment type="subcellular location">
    <subcellularLocation>
        <location evidence="1">Membrane</location>
        <topology evidence="1">Multi-pass membrane protein</topology>
    </subcellularLocation>
</comment>
<feature type="transmembrane region" description="Helical" evidence="7">
    <location>
        <begin position="229"/>
        <end position="249"/>
    </location>
</feature>
<dbReference type="InterPro" id="IPR036259">
    <property type="entry name" value="MFS_trans_sf"/>
</dbReference>
<feature type="transmembrane region" description="Helical" evidence="7">
    <location>
        <begin position="136"/>
        <end position="154"/>
    </location>
</feature>
<evidence type="ECO:0000256" key="2">
    <source>
        <dbReference type="ARBA" id="ARBA00022448"/>
    </source>
</evidence>
<evidence type="ECO:0000313" key="8">
    <source>
        <dbReference type="EMBL" id="KAK7524103.1"/>
    </source>
</evidence>
<keyword evidence="9" id="KW-1185">Reference proteome</keyword>
<evidence type="ECO:0000256" key="1">
    <source>
        <dbReference type="ARBA" id="ARBA00004141"/>
    </source>
</evidence>
<keyword evidence="2" id="KW-0813">Transport</keyword>
<evidence type="ECO:0000256" key="6">
    <source>
        <dbReference type="SAM" id="MobiDB-lite"/>
    </source>
</evidence>
<feature type="transmembrane region" description="Helical" evidence="7">
    <location>
        <begin position="490"/>
        <end position="514"/>
    </location>
</feature>
<feature type="transmembrane region" description="Helical" evidence="7">
    <location>
        <begin position="420"/>
        <end position="440"/>
    </location>
</feature>
<proteinExistence type="predicted"/>
<reference evidence="8 9" key="1">
    <citation type="submission" date="2024-04" db="EMBL/GenBank/DDBJ databases">
        <title>Phyllosticta paracitricarpa is synonymous to the EU quarantine fungus P. citricarpa based on phylogenomic analyses.</title>
        <authorList>
            <consortium name="Lawrence Berkeley National Laboratory"/>
            <person name="Van Ingen-Buijs V.A."/>
            <person name="Van Westerhoven A.C."/>
            <person name="Haridas S."/>
            <person name="Skiadas P."/>
            <person name="Martin F."/>
            <person name="Groenewald J.Z."/>
            <person name="Crous P.W."/>
            <person name="Seidl M.F."/>
        </authorList>
    </citation>
    <scope>NUCLEOTIDE SEQUENCE [LARGE SCALE GENOMIC DNA]</scope>
    <source>
        <strain evidence="8 9">CBS 123371</strain>
    </source>
</reference>
<dbReference type="PANTHER" id="PTHR19432">
    <property type="entry name" value="SUGAR TRANSPORTER"/>
    <property type="match status" value="1"/>
</dbReference>
<dbReference type="Proteomes" id="UP001363622">
    <property type="component" value="Unassembled WGS sequence"/>
</dbReference>
<evidence type="ECO:0000256" key="7">
    <source>
        <dbReference type="SAM" id="Phobius"/>
    </source>
</evidence>
<sequence length="568" mass="60519">MPTGAIGVGTRTPASSAWTGQPGIKGQSESIRMAYLTASIVGVQFTWGVEMSYCTPYLLQLGMSKSLVSLVWIAGPLSGLVMQPVVGVLADQSQSKWGRRRPFMVGGAVIVSVFLLILGWAEELVSLFVASPDLKRKVTITLAVLCIYAIDFAINSGKSSPCRLTWHTIVQASGRGLIVDVLPTSKQQLGSAWATRMVAVGSLIGHGCGAVDLGAIFGTTLGDTQFKQLIVVATIALLTCTGITCWAVSEKVYEGKEVGGTGALGMFAQLIRTTVNLPPRIAAICVVQFWAWIGNANLFKGYFPFMFYSSTWVGEIYKRYDLPKGAQQSADALGEIGRLGSLSLIIFSTITFVGSVVLPAVVRKPDDEKPEFTPRPPPGLARVVEVFEKKKPSLPAAWTLSHVVFSCSMILAPLAKSYRYATTIVAINGISWAIACWAPFSLMGEEINRLAGSEKSGAGYRRVSGSDLELAGGESSKGGAHGSSGEMSGVYLGILNLFTTLPQFVGTFISWVVFSVLEPGKSPELSKEAHPSEHHARDGPNAIAVCLFIGALSAGVAAYATNRLRHEE</sequence>
<dbReference type="Gene3D" id="1.20.1250.20">
    <property type="entry name" value="MFS general substrate transporter like domains"/>
    <property type="match status" value="1"/>
</dbReference>
<dbReference type="PANTHER" id="PTHR19432:SF76">
    <property type="entry name" value="TRANSPORTER, PUTATIVE (EUROFUNG)-RELATED"/>
    <property type="match status" value="1"/>
</dbReference>
<feature type="transmembrane region" description="Helical" evidence="7">
    <location>
        <begin position="69"/>
        <end position="90"/>
    </location>
</feature>
<feature type="transmembrane region" description="Helical" evidence="7">
    <location>
        <begin position="102"/>
        <end position="121"/>
    </location>
</feature>
<keyword evidence="5 7" id="KW-0472">Membrane</keyword>
<keyword evidence="4 7" id="KW-1133">Transmembrane helix</keyword>
<comment type="caution">
    <text evidence="8">The sequence shown here is derived from an EMBL/GenBank/DDBJ whole genome shotgun (WGS) entry which is preliminary data.</text>
</comment>
<keyword evidence="3 7" id="KW-0812">Transmembrane</keyword>
<dbReference type="EMBL" id="JBBPHU010000001">
    <property type="protein sequence ID" value="KAK7524103.1"/>
    <property type="molecule type" value="Genomic_DNA"/>
</dbReference>